<dbReference type="Proteomes" id="UP001229244">
    <property type="component" value="Unassembled WGS sequence"/>
</dbReference>
<comment type="similarity">
    <text evidence="2">Belongs to the bacterial solute-binding protein SsuA/TauA family.</text>
</comment>
<evidence type="ECO:0000256" key="2">
    <source>
        <dbReference type="ARBA" id="ARBA00010742"/>
    </source>
</evidence>
<dbReference type="EMBL" id="JAUSUL010000003">
    <property type="protein sequence ID" value="MDQ0316854.1"/>
    <property type="molecule type" value="Genomic_DNA"/>
</dbReference>
<evidence type="ECO:0000259" key="5">
    <source>
        <dbReference type="Pfam" id="PF09084"/>
    </source>
</evidence>
<dbReference type="RefSeq" id="WP_306886729.1">
    <property type="nucleotide sequence ID" value="NZ_JAUSUL010000003.1"/>
</dbReference>
<feature type="chain" id="PRO_5042270346" evidence="4">
    <location>
        <begin position="23"/>
        <end position="327"/>
    </location>
</feature>
<name>A0AAE3VQF0_9HYPH</name>
<evidence type="ECO:0000313" key="7">
    <source>
        <dbReference type="Proteomes" id="UP001229244"/>
    </source>
</evidence>
<feature type="domain" description="SsuA/THI5-like" evidence="5">
    <location>
        <begin position="51"/>
        <end position="239"/>
    </location>
</feature>
<organism evidence="6 7">
    <name type="scientific">Amorphus orientalis</name>
    <dbReference type="NCBI Taxonomy" id="649198"/>
    <lineage>
        <taxon>Bacteria</taxon>
        <taxon>Pseudomonadati</taxon>
        <taxon>Pseudomonadota</taxon>
        <taxon>Alphaproteobacteria</taxon>
        <taxon>Hyphomicrobiales</taxon>
        <taxon>Amorphaceae</taxon>
        <taxon>Amorphus</taxon>
    </lineage>
</organism>
<evidence type="ECO:0000256" key="3">
    <source>
        <dbReference type="ARBA" id="ARBA00022729"/>
    </source>
</evidence>
<keyword evidence="3 4" id="KW-0732">Signal</keyword>
<accession>A0AAE3VQF0</accession>
<reference evidence="6" key="1">
    <citation type="submission" date="2023-07" db="EMBL/GenBank/DDBJ databases">
        <title>Genomic Encyclopedia of Type Strains, Phase IV (KMG-IV): sequencing the most valuable type-strain genomes for metagenomic binning, comparative biology and taxonomic classification.</title>
        <authorList>
            <person name="Goeker M."/>
        </authorList>
    </citation>
    <scope>NUCLEOTIDE SEQUENCE</scope>
    <source>
        <strain evidence="6">DSM 21202</strain>
    </source>
</reference>
<evidence type="ECO:0000313" key="6">
    <source>
        <dbReference type="EMBL" id="MDQ0316854.1"/>
    </source>
</evidence>
<feature type="signal peptide" evidence="4">
    <location>
        <begin position="1"/>
        <end position="22"/>
    </location>
</feature>
<comment type="caution">
    <text evidence="6">The sequence shown here is derived from an EMBL/GenBank/DDBJ whole genome shotgun (WGS) entry which is preliminary data.</text>
</comment>
<dbReference type="InterPro" id="IPR015168">
    <property type="entry name" value="SsuA/THI5"/>
</dbReference>
<dbReference type="SUPFAM" id="SSF53850">
    <property type="entry name" value="Periplasmic binding protein-like II"/>
    <property type="match status" value="1"/>
</dbReference>
<dbReference type="CDD" id="cd00648">
    <property type="entry name" value="Periplasmic_Binding_Protein_Type_2"/>
    <property type="match status" value="1"/>
</dbReference>
<sequence length="327" mass="35155">MNMLKPITTAAFFVMTAFGAQAQDVGTIRIAEADTFSAEDLIQLIAYERAKERGVDIELSSLRADDIVFQAVLNGQIDMGVGDSYEPILNLNAPVRNIYQIRKLAYIPVSDKTIHPDWASLDGKPFVVHSRGSGTETMAQIIEANRGIEFSEISYVPGSEVRVVAMQQGNIKATFLDMTSAGILLDSDPDRFGRLPMDGVDASDSTLYANTEFLQSNPEAVQILLEELLKAAKATVADPSWPAAQREELGLLPDLSDEEVADITPFFEAAVEAGIFPTDGGGEAAAKSDIQFLAKAGKMDTSAAEDLETVWDFGPLDAALKSVGGSN</sequence>
<evidence type="ECO:0000256" key="4">
    <source>
        <dbReference type="SAM" id="SignalP"/>
    </source>
</evidence>
<proteinExistence type="inferred from homology"/>
<keyword evidence="7" id="KW-1185">Reference proteome</keyword>
<dbReference type="GO" id="GO:0042597">
    <property type="term" value="C:periplasmic space"/>
    <property type="evidence" value="ECO:0007669"/>
    <property type="project" value="UniProtKB-SubCell"/>
</dbReference>
<dbReference type="Gene3D" id="3.40.190.10">
    <property type="entry name" value="Periplasmic binding protein-like II"/>
    <property type="match status" value="2"/>
</dbReference>
<protein>
    <submittedName>
        <fullName evidence="6">NitT/TauT family transport system substrate-binding protein</fullName>
    </submittedName>
</protein>
<dbReference type="PANTHER" id="PTHR30024:SF47">
    <property type="entry name" value="TAURINE-BINDING PERIPLASMIC PROTEIN"/>
    <property type="match status" value="1"/>
</dbReference>
<dbReference type="PANTHER" id="PTHR30024">
    <property type="entry name" value="ALIPHATIC SULFONATES-BINDING PROTEIN-RELATED"/>
    <property type="match status" value="1"/>
</dbReference>
<comment type="subcellular location">
    <subcellularLocation>
        <location evidence="1">Periplasm</location>
    </subcellularLocation>
</comment>
<dbReference type="Pfam" id="PF09084">
    <property type="entry name" value="NMT1"/>
    <property type="match status" value="1"/>
</dbReference>
<dbReference type="AlphaFoldDB" id="A0AAE3VQF0"/>
<gene>
    <name evidence="6" type="ORF">J2S73_003330</name>
</gene>
<evidence type="ECO:0000256" key="1">
    <source>
        <dbReference type="ARBA" id="ARBA00004418"/>
    </source>
</evidence>